<dbReference type="RefSeq" id="WP_108692396.1">
    <property type="nucleotide sequence ID" value="NZ_QCYH01000006.1"/>
</dbReference>
<gene>
    <name evidence="2" type="ORF">DC366_11665</name>
</gene>
<dbReference type="AlphaFoldDB" id="A0A2T7G5S7"/>
<dbReference type="InterPro" id="IPR011576">
    <property type="entry name" value="Pyridox_Oxase_N"/>
</dbReference>
<evidence type="ECO:0000259" key="1">
    <source>
        <dbReference type="Pfam" id="PF01243"/>
    </source>
</evidence>
<dbReference type="Pfam" id="PF01243">
    <property type="entry name" value="PNPOx_N"/>
    <property type="match status" value="1"/>
</dbReference>
<dbReference type="PANTHER" id="PTHR40660:SF1">
    <property type="entry name" value="5'-PHOSPHATE OXIDASE PUTATIVE DOMAIN-CONTAINING PROTEIN-RELATED"/>
    <property type="match status" value="1"/>
</dbReference>
<evidence type="ECO:0000313" key="3">
    <source>
        <dbReference type="Proteomes" id="UP000244446"/>
    </source>
</evidence>
<dbReference type="OrthoDB" id="7867371at2"/>
<name>A0A2T7G5S7_9RHOB</name>
<sequence>MLTESAQGLIADFPLGFVATITPGGQPALSPKGTFLVLDHLTVGFGNIRSSGTLANLRHNPYAEVNFIDQWKRKGLRLRGPARIAEEGTSEFIALIGLWQEVWGDLAGRITDLVLIDVEYTSELTTPPYDDGVTEDEMIAAYKRKFAKIYP</sequence>
<protein>
    <submittedName>
        <fullName evidence="2">Pyridoxamine 5'-phosphate oxidase family protein</fullName>
    </submittedName>
</protein>
<dbReference type="EMBL" id="QCYH01000006">
    <property type="protein sequence ID" value="PVA09773.1"/>
    <property type="molecule type" value="Genomic_DNA"/>
</dbReference>
<dbReference type="PANTHER" id="PTHR40660">
    <property type="entry name" value="5'-PHOSPHATE OXIDASE PUTATIVE DOMAIN-CONTAINING PROTEIN-RELATED"/>
    <property type="match status" value="1"/>
</dbReference>
<evidence type="ECO:0000313" key="2">
    <source>
        <dbReference type="EMBL" id="PVA09773.1"/>
    </source>
</evidence>
<keyword evidence="3" id="KW-1185">Reference proteome</keyword>
<proteinExistence type="predicted"/>
<reference evidence="2 3" key="1">
    <citation type="submission" date="2018-04" db="EMBL/GenBank/DDBJ databases">
        <title>Pelagivirga bohaiensis gen. nov., sp. nov., a bacterium isolated from the Bohai Sea.</title>
        <authorList>
            <person name="Ji X."/>
        </authorList>
    </citation>
    <scope>NUCLEOTIDE SEQUENCE [LARGE SCALE GENOMIC DNA]</scope>
    <source>
        <strain evidence="2 3">BH-SD19</strain>
    </source>
</reference>
<dbReference type="Gene3D" id="2.30.110.10">
    <property type="entry name" value="Electron Transport, Fmn-binding Protein, Chain A"/>
    <property type="match status" value="1"/>
</dbReference>
<dbReference type="InterPro" id="IPR012349">
    <property type="entry name" value="Split_barrel_FMN-bd"/>
</dbReference>
<comment type="caution">
    <text evidence="2">The sequence shown here is derived from an EMBL/GenBank/DDBJ whole genome shotgun (WGS) entry which is preliminary data.</text>
</comment>
<accession>A0A2T7G5S7</accession>
<organism evidence="2 3">
    <name type="scientific">Pelagivirga sediminicola</name>
    <dbReference type="NCBI Taxonomy" id="2170575"/>
    <lineage>
        <taxon>Bacteria</taxon>
        <taxon>Pseudomonadati</taxon>
        <taxon>Pseudomonadota</taxon>
        <taxon>Alphaproteobacteria</taxon>
        <taxon>Rhodobacterales</taxon>
        <taxon>Paracoccaceae</taxon>
        <taxon>Pelagivirga</taxon>
    </lineage>
</organism>
<feature type="domain" description="Pyridoxamine 5'-phosphate oxidase N-terminal" evidence="1">
    <location>
        <begin position="2"/>
        <end position="90"/>
    </location>
</feature>
<dbReference type="SUPFAM" id="SSF50475">
    <property type="entry name" value="FMN-binding split barrel"/>
    <property type="match status" value="1"/>
</dbReference>
<dbReference type="Proteomes" id="UP000244446">
    <property type="component" value="Unassembled WGS sequence"/>
</dbReference>